<accession>A0A9K3L6A2</accession>
<feature type="transmembrane region" description="Helical" evidence="2">
    <location>
        <begin position="309"/>
        <end position="329"/>
    </location>
</feature>
<feature type="domain" description="EF-hand" evidence="3">
    <location>
        <begin position="509"/>
        <end position="544"/>
    </location>
</feature>
<feature type="transmembrane region" description="Helical" evidence="2">
    <location>
        <begin position="341"/>
        <end position="360"/>
    </location>
</feature>
<organism evidence="4 5">
    <name type="scientific">Nitzschia inconspicua</name>
    <dbReference type="NCBI Taxonomy" id="303405"/>
    <lineage>
        <taxon>Eukaryota</taxon>
        <taxon>Sar</taxon>
        <taxon>Stramenopiles</taxon>
        <taxon>Ochrophyta</taxon>
        <taxon>Bacillariophyta</taxon>
        <taxon>Bacillariophyceae</taxon>
        <taxon>Bacillariophycidae</taxon>
        <taxon>Bacillariales</taxon>
        <taxon>Bacillariaceae</taxon>
        <taxon>Nitzschia</taxon>
    </lineage>
</organism>
<evidence type="ECO:0000313" key="4">
    <source>
        <dbReference type="EMBL" id="KAG7355443.1"/>
    </source>
</evidence>
<feature type="compositionally biased region" description="Basic and acidic residues" evidence="1">
    <location>
        <begin position="123"/>
        <end position="132"/>
    </location>
</feature>
<feature type="transmembrane region" description="Helical" evidence="2">
    <location>
        <begin position="453"/>
        <end position="474"/>
    </location>
</feature>
<gene>
    <name evidence="4" type="ORF">IV203_000129</name>
</gene>
<feature type="region of interest" description="Disordered" evidence="1">
    <location>
        <begin position="1"/>
        <end position="35"/>
    </location>
</feature>
<keyword evidence="2" id="KW-1133">Transmembrane helix</keyword>
<evidence type="ECO:0000259" key="3">
    <source>
        <dbReference type="PROSITE" id="PS50222"/>
    </source>
</evidence>
<dbReference type="PANTHER" id="PTHR37314:SF4">
    <property type="entry name" value="UPF0700 TRANSMEMBRANE PROTEIN YOAK"/>
    <property type="match status" value="1"/>
</dbReference>
<dbReference type="InterPro" id="IPR010699">
    <property type="entry name" value="DUF1275"/>
</dbReference>
<feature type="region of interest" description="Disordered" evidence="1">
    <location>
        <begin position="123"/>
        <end position="148"/>
    </location>
</feature>
<dbReference type="InterPro" id="IPR002048">
    <property type="entry name" value="EF_hand_dom"/>
</dbReference>
<dbReference type="CDD" id="cd00051">
    <property type="entry name" value="EFh"/>
    <property type="match status" value="1"/>
</dbReference>
<evidence type="ECO:0000256" key="2">
    <source>
        <dbReference type="SAM" id="Phobius"/>
    </source>
</evidence>
<keyword evidence="5" id="KW-1185">Reference proteome</keyword>
<dbReference type="SMART" id="SM00054">
    <property type="entry name" value="EFh"/>
    <property type="match status" value="2"/>
</dbReference>
<feature type="transmembrane region" description="Helical" evidence="2">
    <location>
        <begin position="241"/>
        <end position="266"/>
    </location>
</feature>
<feature type="compositionally biased region" description="Basic and acidic residues" evidence="1">
    <location>
        <begin position="1"/>
        <end position="24"/>
    </location>
</feature>
<sequence>MKDSVDGTEDTGRTEWGNKNEAAESGKVSVRNENTTLSQPIRHAVTQRLRQSMSISFSSADTDHCLVEEKGLRRQQSNVCTQLDEEFQHVFDELPEDSNDHTPAVRVSPMNAKYLDSIRMKDSVDGTEDTGRTEWGNKNNEAAESGKVSVRNENTTLSQPIRRAVTQRLRQSMSISFSSVDTDHCLVEEKGLRRQQSNVCTQLDEEFQHVYEELPEDLNDHTPAVRVSPMNAKYSYREHNFIVFLGTVLSFSSGFSNGISLSGLLLTDYTDIIDRQSTSGMTGVYTLSALALANSNYDDTGNLNQSRFVGFQISIILSYMMGSCISAVLNPRPAPWRLAPMYVPAFLIGAIFMCIAAALAAGERYFLFQVPYFFHFVAAANGVQNAVSSMYSANLIRTTHLTGTTTDIGLLIGQLLRGNTTNTWKLPILLSLAISFWFGGLISFFAVQQWKEFTLLVNAGIFLVMFFSMLVFMVNNLHIPLHRALRGAWHWQRTMRKLEFRSSRGGQPQTDETLRAIFARLDRDGDGFIALDDLYEGLHELGMTDITRADVESMFLVGSSNVQGRMTEQEFRDLIKGENIAVG</sequence>
<keyword evidence="2" id="KW-0812">Transmembrane</keyword>
<dbReference type="Pfam" id="PF06912">
    <property type="entry name" value="DUF1275"/>
    <property type="match status" value="1"/>
</dbReference>
<dbReference type="GO" id="GO:0005509">
    <property type="term" value="F:calcium ion binding"/>
    <property type="evidence" value="ECO:0007669"/>
    <property type="project" value="InterPro"/>
</dbReference>
<reference evidence="4" key="2">
    <citation type="submission" date="2021-04" db="EMBL/GenBank/DDBJ databases">
        <authorList>
            <person name="Podell S."/>
        </authorList>
    </citation>
    <scope>NUCLEOTIDE SEQUENCE</scope>
    <source>
        <strain evidence="4">Hildebrandi</strain>
    </source>
</reference>
<feature type="transmembrane region" description="Helical" evidence="2">
    <location>
        <begin position="426"/>
        <end position="447"/>
    </location>
</feature>
<feature type="transmembrane region" description="Helical" evidence="2">
    <location>
        <begin position="278"/>
        <end position="297"/>
    </location>
</feature>
<evidence type="ECO:0000313" key="5">
    <source>
        <dbReference type="Proteomes" id="UP000693970"/>
    </source>
</evidence>
<protein>
    <submittedName>
        <fullName evidence="4">DUF1275 domain containing protein</fullName>
    </submittedName>
</protein>
<name>A0A9K3L6A2_9STRA</name>
<dbReference type="PANTHER" id="PTHR37314">
    <property type="entry name" value="SLR0142 PROTEIN"/>
    <property type="match status" value="1"/>
</dbReference>
<dbReference type="AlphaFoldDB" id="A0A9K3L6A2"/>
<dbReference type="PROSITE" id="PS00018">
    <property type="entry name" value="EF_HAND_1"/>
    <property type="match status" value="1"/>
</dbReference>
<dbReference type="InterPro" id="IPR018247">
    <property type="entry name" value="EF_Hand_1_Ca_BS"/>
</dbReference>
<evidence type="ECO:0000256" key="1">
    <source>
        <dbReference type="SAM" id="MobiDB-lite"/>
    </source>
</evidence>
<dbReference type="Proteomes" id="UP000693970">
    <property type="component" value="Unassembled WGS sequence"/>
</dbReference>
<proteinExistence type="predicted"/>
<dbReference type="OrthoDB" id="43894at2759"/>
<dbReference type="EMBL" id="JAGRRH010000015">
    <property type="protein sequence ID" value="KAG7355443.1"/>
    <property type="molecule type" value="Genomic_DNA"/>
</dbReference>
<dbReference type="PROSITE" id="PS50222">
    <property type="entry name" value="EF_HAND_2"/>
    <property type="match status" value="1"/>
</dbReference>
<keyword evidence="2" id="KW-0472">Membrane</keyword>
<reference evidence="4" key="1">
    <citation type="journal article" date="2021" name="Sci. Rep.">
        <title>Diploid genomic architecture of Nitzschia inconspicua, an elite biomass production diatom.</title>
        <authorList>
            <person name="Oliver A."/>
            <person name="Podell S."/>
            <person name="Pinowska A."/>
            <person name="Traller J.C."/>
            <person name="Smith S.R."/>
            <person name="McClure R."/>
            <person name="Beliaev A."/>
            <person name="Bohutskyi P."/>
            <person name="Hill E.A."/>
            <person name="Rabines A."/>
            <person name="Zheng H."/>
            <person name="Allen L.Z."/>
            <person name="Kuo A."/>
            <person name="Grigoriev I.V."/>
            <person name="Allen A.E."/>
            <person name="Hazlebeck D."/>
            <person name="Allen E.E."/>
        </authorList>
    </citation>
    <scope>NUCLEOTIDE SEQUENCE</scope>
    <source>
        <strain evidence="4">Hildebrandi</strain>
    </source>
</reference>
<comment type="caution">
    <text evidence="4">The sequence shown here is derived from an EMBL/GenBank/DDBJ whole genome shotgun (WGS) entry which is preliminary data.</text>
</comment>